<proteinExistence type="predicted"/>
<keyword evidence="4" id="KW-1185">Reference proteome</keyword>
<gene>
    <name evidence="3" type="ORF">PXEA_LOCUS23771</name>
</gene>
<evidence type="ECO:0000256" key="2">
    <source>
        <dbReference type="SAM" id="Phobius"/>
    </source>
</evidence>
<keyword evidence="2" id="KW-1133">Transmembrane helix</keyword>
<evidence type="ECO:0000313" key="3">
    <source>
        <dbReference type="EMBL" id="VEL30331.1"/>
    </source>
</evidence>
<keyword evidence="2" id="KW-0812">Transmembrane</keyword>
<organism evidence="3 4">
    <name type="scientific">Protopolystoma xenopodis</name>
    <dbReference type="NCBI Taxonomy" id="117903"/>
    <lineage>
        <taxon>Eukaryota</taxon>
        <taxon>Metazoa</taxon>
        <taxon>Spiralia</taxon>
        <taxon>Lophotrochozoa</taxon>
        <taxon>Platyhelminthes</taxon>
        <taxon>Monogenea</taxon>
        <taxon>Polyopisthocotylea</taxon>
        <taxon>Polystomatidea</taxon>
        <taxon>Polystomatidae</taxon>
        <taxon>Protopolystoma</taxon>
    </lineage>
</organism>
<dbReference type="Proteomes" id="UP000784294">
    <property type="component" value="Unassembled WGS sequence"/>
</dbReference>
<dbReference type="AlphaFoldDB" id="A0A448X7Y2"/>
<accession>A0A448X7Y2</accession>
<dbReference type="EMBL" id="CAAALY010111365">
    <property type="protein sequence ID" value="VEL30331.1"/>
    <property type="molecule type" value="Genomic_DNA"/>
</dbReference>
<evidence type="ECO:0000313" key="4">
    <source>
        <dbReference type="Proteomes" id="UP000784294"/>
    </source>
</evidence>
<comment type="caution">
    <text evidence="3">The sequence shown here is derived from an EMBL/GenBank/DDBJ whole genome shotgun (WGS) entry which is preliminary data.</text>
</comment>
<feature type="transmembrane region" description="Helical" evidence="2">
    <location>
        <begin position="65"/>
        <end position="86"/>
    </location>
</feature>
<name>A0A448X7Y2_9PLAT</name>
<sequence length="192" mass="20750">MVQRFPHHSRKTSPAVKTGADTTSIVPGSLSASSSFISSPRIAFPQTPFRHLVPSSSLVVIRQRVAATTTSLLALFGFLSLSLIAFPTPYPSISPYTLSSYGLDFASNDHQMALNTGRTYPGSAAYSEIGSVWSSNLPATGSFPSADLRTEGQKQSSFWFNLGSIFSLDFLHSLGWFSNPPLEQLGGQFSFF</sequence>
<protein>
    <submittedName>
        <fullName evidence="3">Uncharacterized protein</fullName>
    </submittedName>
</protein>
<feature type="compositionally biased region" description="Basic residues" evidence="1">
    <location>
        <begin position="1"/>
        <end position="11"/>
    </location>
</feature>
<keyword evidence="2" id="KW-0472">Membrane</keyword>
<reference evidence="3" key="1">
    <citation type="submission" date="2018-11" db="EMBL/GenBank/DDBJ databases">
        <authorList>
            <consortium name="Pathogen Informatics"/>
        </authorList>
    </citation>
    <scope>NUCLEOTIDE SEQUENCE</scope>
</reference>
<feature type="region of interest" description="Disordered" evidence="1">
    <location>
        <begin position="1"/>
        <end position="21"/>
    </location>
</feature>
<evidence type="ECO:0000256" key="1">
    <source>
        <dbReference type="SAM" id="MobiDB-lite"/>
    </source>
</evidence>